<dbReference type="RefSeq" id="WP_064512125.1">
    <property type="nucleotide sequence ID" value="NZ_CP010029.1"/>
</dbReference>
<name>A0ABM6BFU5_YERET</name>
<dbReference type="EMBL" id="CP010029">
    <property type="protein sequence ID" value="ANI28238.1"/>
    <property type="molecule type" value="Genomic_DNA"/>
</dbReference>
<sequence length="63" mass="7317">MEIPSRVKSALDAMEAMIRTHEYHFEDGTFWSPVVKQQIEGLRIANKTKAIIYHDRILSGRKC</sequence>
<dbReference type="Proteomes" id="UP000266744">
    <property type="component" value="Chromosome"/>
</dbReference>
<protein>
    <submittedName>
        <fullName evidence="1">Uncharacterized protein</fullName>
    </submittedName>
</protein>
<reference evidence="1 2" key="1">
    <citation type="journal article" date="2016" name="Toxins">
        <title>The Draft Genome Sequence of the Yersinia entomophaga Entomopathogenic Type Strain MH96T.</title>
        <authorList>
            <person name="Hurst M.R."/>
            <person name="Beattie A."/>
            <person name="Altermann E."/>
            <person name="Moraga R.M."/>
            <person name="Harper L.A."/>
            <person name="Calder J."/>
            <person name="Laugraud A."/>
        </authorList>
    </citation>
    <scope>NUCLEOTIDE SEQUENCE [LARGE SCALE GENOMIC DNA]</scope>
    <source>
        <strain evidence="1 2">MH96</strain>
    </source>
</reference>
<accession>A0ABM6BFU5</accession>
<keyword evidence="2" id="KW-1185">Reference proteome</keyword>
<evidence type="ECO:0000313" key="2">
    <source>
        <dbReference type="Proteomes" id="UP000266744"/>
    </source>
</evidence>
<gene>
    <name evidence="1" type="ORF">PL78_00075</name>
</gene>
<evidence type="ECO:0000313" key="1">
    <source>
        <dbReference type="EMBL" id="ANI28238.1"/>
    </source>
</evidence>
<organism evidence="1 2">
    <name type="scientific">Yersinia entomophaga</name>
    <dbReference type="NCBI Taxonomy" id="935293"/>
    <lineage>
        <taxon>Bacteria</taxon>
        <taxon>Pseudomonadati</taxon>
        <taxon>Pseudomonadota</taxon>
        <taxon>Gammaproteobacteria</taxon>
        <taxon>Enterobacterales</taxon>
        <taxon>Yersiniaceae</taxon>
        <taxon>Yersinia</taxon>
    </lineage>
</organism>
<proteinExistence type="predicted"/>